<gene>
    <name evidence="1" type="ORF">SAMN00808754_1978</name>
</gene>
<evidence type="ECO:0000313" key="1">
    <source>
        <dbReference type="EMBL" id="SMB97836.1"/>
    </source>
</evidence>
<dbReference type="EMBL" id="LT838272">
    <property type="protein sequence ID" value="SMB97836.1"/>
    <property type="molecule type" value="Genomic_DNA"/>
</dbReference>
<organism evidence="1 2">
    <name type="scientific">Thermanaeromonas toyohensis ToBE</name>
    <dbReference type="NCBI Taxonomy" id="698762"/>
    <lineage>
        <taxon>Bacteria</taxon>
        <taxon>Bacillati</taxon>
        <taxon>Bacillota</taxon>
        <taxon>Clostridia</taxon>
        <taxon>Neomoorellales</taxon>
        <taxon>Neomoorellaceae</taxon>
        <taxon>Thermanaeromonas</taxon>
    </lineage>
</organism>
<protein>
    <submittedName>
        <fullName evidence="1">Uncharacterized protein</fullName>
    </submittedName>
</protein>
<dbReference type="Proteomes" id="UP000192569">
    <property type="component" value="Chromosome I"/>
</dbReference>
<proteinExistence type="predicted"/>
<keyword evidence="2" id="KW-1185">Reference proteome</keyword>
<accession>A0A1W1VWY1</accession>
<name>A0A1W1VWY1_9FIRM</name>
<reference evidence="1 2" key="1">
    <citation type="submission" date="2017-04" db="EMBL/GenBank/DDBJ databases">
        <authorList>
            <person name="Afonso C.L."/>
            <person name="Miller P.J."/>
            <person name="Scott M.A."/>
            <person name="Spackman E."/>
            <person name="Goraichik I."/>
            <person name="Dimitrov K.M."/>
            <person name="Suarez D.L."/>
            <person name="Swayne D.E."/>
        </authorList>
    </citation>
    <scope>NUCLEOTIDE SEQUENCE [LARGE SCALE GENOMIC DNA]</scope>
    <source>
        <strain evidence="1 2">ToBE</strain>
    </source>
</reference>
<dbReference type="AlphaFoldDB" id="A0A1W1VWY1"/>
<evidence type="ECO:0000313" key="2">
    <source>
        <dbReference type="Proteomes" id="UP000192569"/>
    </source>
</evidence>
<sequence>MLQYKDEDLIECYDFTRKLYALETLKVLTDVNKELARFPLDNAEKIAHISNAIATILQIAPNS</sequence>